<accession>A0A9N9L8K8</accession>
<dbReference type="Proteomes" id="UP000696280">
    <property type="component" value="Unassembled WGS sequence"/>
</dbReference>
<evidence type="ECO:0000313" key="4">
    <source>
        <dbReference type="Proteomes" id="UP000696280"/>
    </source>
</evidence>
<proteinExistence type="predicted"/>
<keyword evidence="2" id="KW-0472">Membrane</keyword>
<evidence type="ECO:0000256" key="2">
    <source>
        <dbReference type="SAM" id="Phobius"/>
    </source>
</evidence>
<organism evidence="3 4">
    <name type="scientific">Hymenoscyphus fraxineus</name>
    <dbReference type="NCBI Taxonomy" id="746836"/>
    <lineage>
        <taxon>Eukaryota</taxon>
        <taxon>Fungi</taxon>
        <taxon>Dikarya</taxon>
        <taxon>Ascomycota</taxon>
        <taxon>Pezizomycotina</taxon>
        <taxon>Leotiomycetes</taxon>
        <taxon>Helotiales</taxon>
        <taxon>Helotiaceae</taxon>
        <taxon>Hymenoscyphus</taxon>
    </lineage>
</organism>
<evidence type="ECO:0000313" key="3">
    <source>
        <dbReference type="EMBL" id="CAG8962306.1"/>
    </source>
</evidence>
<evidence type="ECO:0000256" key="1">
    <source>
        <dbReference type="SAM" id="MobiDB-lite"/>
    </source>
</evidence>
<dbReference type="EMBL" id="CAJVRL010000127">
    <property type="protein sequence ID" value="CAG8962306.1"/>
    <property type="molecule type" value="Genomic_DNA"/>
</dbReference>
<sequence length="173" mass="19915">MSPLPPCPQSPLSLPHLTTLLSHCHPTNQNTHSFQQTQAHNQDFHHTRPTTGQEHAALLLLLLPVFIFIFVYTAYLTVGCLERDSYDYEAADGDEEDEKAGIREHGMDRRLVRERMEPNERTYLLDAAYRCVLEEDDVLEEFCRRSGYGSINRKRSLKRVFNSGDVWVVVIAK</sequence>
<feature type="region of interest" description="Disordered" evidence="1">
    <location>
        <begin position="28"/>
        <end position="48"/>
    </location>
</feature>
<keyword evidence="2" id="KW-0812">Transmembrane</keyword>
<reference evidence="3" key="1">
    <citation type="submission" date="2021-07" db="EMBL/GenBank/DDBJ databases">
        <authorList>
            <person name="Durling M."/>
        </authorList>
    </citation>
    <scope>NUCLEOTIDE SEQUENCE</scope>
</reference>
<comment type="caution">
    <text evidence="3">The sequence shown here is derived from an EMBL/GenBank/DDBJ whole genome shotgun (WGS) entry which is preliminary data.</text>
</comment>
<keyword evidence="2" id="KW-1133">Transmembrane helix</keyword>
<feature type="transmembrane region" description="Helical" evidence="2">
    <location>
        <begin position="56"/>
        <end position="75"/>
    </location>
</feature>
<protein>
    <submittedName>
        <fullName evidence="3">Uncharacterized protein</fullName>
    </submittedName>
</protein>
<feature type="compositionally biased region" description="Polar residues" evidence="1">
    <location>
        <begin position="28"/>
        <end position="41"/>
    </location>
</feature>
<dbReference type="AlphaFoldDB" id="A0A9N9L8K8"/>
<keyword evidence="4" id="KW-1185">Reference proteome</keyword>
<name>A0A9N9L8K8_9HELO</name>
<gene>
    <name evidence="3" type="ORF">HYFRA_00005361</name>
</gene>